<evidence type="ECO:0000256" key="1">
    <source>
        <dbReference type="SAM" id="Coils"/>
    </source>
</evidence>
<dbReference type="EMBL" id="JACMRX010000002">
    <property type="protein sequence ID" value="KAF7994758.1"/>
    <property type="molecule type" value="Genomic_DNA"/>
</dbReference>
<protein>
    <submittedName>
        <fullName evidence="4">Uncharacterized protein</fullName>
    </submittedName>
</protein>
<dbReference type="Proteomes" id="UP000639338">
    <property type="component" value="Unassembled WGS sequence"/>
</dbReference>
<keyword evidence="3" id="KW-0812">Transmembrane</keyword>
<evidence type="ECO:0000313" key="5">
    <source>
        <dbReference type="Proteomes" id="UP000639338"/>
    </source>
</evidence>
<organism evidence="4 5">
    <name type="scientific">Aphidius gifuensis</name>
    <name type="common">Parasitoid wasp</name>
    <dbReference type="NCBI Taxonomy" id="684658"/>
    <lineage>
        <taxon>Eukaryota</taxon>
        <taxon>Metazoa</taxon>
        <taxon>Ecdysozoa</taxon>
        <taxon>Arthropoda</taxon>
        <taxon>Hexapoda</taxon>
        <taxon>Insecta</taxon>
        <taxon>Pterygota</taxon>
        <taxon>Neoptera</taxon>
        <taxon>Endopterygota</taxon>
        <taxon>Hymenoptera</taxon>
        <taxon>Apocrita</taxon>
        <taxon>Ichneumonoidea</taxon>
        <taxon>Braconidae</taxon>
        <taxon>Aphidiinae</taxon>
        <taxon>Aphidius</taxon>
    </lineage>
</organism>
<feature type="coiled-coil region" evidence="1">
    <location>
        <begin position="28"/>
        <end position="104"/>
    </location>
</feature>
<feature type="region of interest" description="Disordered" evidence="2">
    <location>
        <begin position="311"/>
        <end position="358"/>
    </location>
</feature>
<accession>A0A835CUX0</accession>
<feature type="compositionally biased region" description="Polar residues" evidence="2">
    <location>
        <begin position="341"/>
        <end position="350"/>
    </location>
</feature>
<gene>
    <name evidence="4" type="ORF">HCN44_004230</name>
</gene>
<keyword evidence="3" id="KW-0472">Membrane</keyword>
<feature type="compositionally biased region" description="Basic and acidic residues" evidence="2">
    <location>
        <begin position="318"/>
        <end position="340"/>
    </location>
</feature>
<keyword evidence="5" id="KW-1185">Reference proteome</keyword>
<comment type="caution">
    <text evidence="4">The sequence shown here is derived from an EMBL/GenBank/DDBJ whole genome shotgun (WGS) entry which is preliminary data.</text>
</comment>
<reference evidence="4 5" key="1">
    <citation type="submission" date="2020-08" db="EMBL/GenBank/DDBJ databases">
        <title>Aphidius gifuensis genome sequencing and assembly.</title>
        <authorList>
            <person name="Du Z."/>
        </authorList>
    </citation>
    <scope>NUCLEOTIDE SEQUENCE [LARGE SCALE GENOMIC DNA]</scope>
    <source>
        <strain evidence="4">YNYX2018</strain>
        <tissue evidence="4">Adults</tissue>
    </source>
</reference>
<evidence type="ECO:0000256" key="3">
    <source>
        <dbReference type="SAM" id="Phobius"/>
    </source>
</evidence>
<keyword evidence="3" id="KW-1133">Transmembrane helix</keyword>
<sequence length="532" mass="62263">MNVNDIPPQCLQDPQFVNVCVASLCSQKVKSEKLIEDGEQELKELKATVIDELNHRKKLKKQIQENQDTIAVLEPALQSLRDTEKDLNEKLNEVKASLDTDQQKTELEKKAYIEILESYKSTWQQYKIEYEKMPGAVKRKEAQINLKKLEIQLMVGEFKKNELDKIVAQRRLINNRRIQLKIVELSGMLLKRFNRQKYHLERIQEIKLLNEKLYKLREHYNCLIKKNEEKEKIRLLARQQMPPPRLDIGSFARTFCTSQTSNYQLIEQKRKNLNYERDSDTSVSPVLNSVNDTNIGTLETYYRQLSIEKKNNSSIEPETPKKVTSPDKITEVISHEKRSPSPETLKQNQQDEPELKKQKLMKSVEINNEEIIKIDNPTRSMPQIKKVERVNHPIMKNHTIEKTPMLSDLFSPHHYAMSDISSATNMTTTNYSNYDSTRANYEKNEKINYPNSPVQSWMGDVSPVHSQASFMSDISAIKNINKKDESTDDNDDKQIPGRFDLSTTEKIPNFILYLLVIIYFFRLELFQLFQFK</sequence>
<evidence type="ECO:0000313" key="4">
    <source>
        <dbReference type="EMBL" id="KAF7994758.1"/>
    </source>
</evidence>
<dbReference type="AlphaFoldDB" id="A0A835CUX0"/>
<proteinExistence type="predicted"/>
<keyword evidence="1" id="KW-0175">Coiled coil</keyword>
<feature type="transmembrane region" description="Helical" evidence="3">
    <location>
        <begin position="510"/>
        <end position="529"/>
    </location>
</feature>
<dbReference type="OrthoDB" id="7680786at2759"/>
<name>A0A835CUX0_APHGI</name>
<evidence type="ECO:0000256" key="2">
    <source>
        <dbReference type="SAM" id="MobiDB-lite"/>
    </source>
</evidence>